<reference evidence="2 3" key="1">
    <citation type="journal article" date="2014" name="Genome Announc.">
        <title>Draft genome sequence of Sclerotinia borealis, a psychrophilic plant pathogenic fungus.</title>
        <authorList>
            <person name="Mardanov A.V."/>
            <person name="Beletsky A.V."/>
            <person name="Kadnikov V.V."/>
            <person name="Ignatov A.N."/>
            <person name="Ravin N.V."/>
        </authorList>
    </citation>
    <scope>NUCLEOTIDE SEQUENCE [LARGE SCALE GENOMIC DNA]</scope>
    <source>
        <strain evidence="3">F-4157</strain>
    </source>
</reference>
<dbReference type="HOGENOM" id="CLU_052209_1_0_1"/>
<dbReference type="OrthoDB" id="5316527at2759"/>
<protein>
    <submittedName>
        <fullName evidence="2">Uncharacterized protein</fullName>
    </submittedName>
</protein>
<organism evidence="2 3">
    <name type="scientific">Sclerotinia borealis (strain F-4128)</name>
    <dbReference type="NCBI Taxonomy" id="1432307"/>
    <lineage>
        <taxon>Eukaryota</taxon>
        <taxon>Fungi</taxon>
        <taxon>Dikarya</taxon>
        <taxon>Ascomycota</taxon>
        <taxon>Pezizomycotina</taxon>
        <taxon>Leotiomycetes</taxon>
        <taxon>Helotiales</taxon>
        <taxon>Sclerotiniaceae</taxon>
        <taxon>Sclerotinia</taxon>
    </lineage>
</organism>
<dbReference type="EMBL" id="AYSA01000548">
    <property type="protein sequence ID" value="ESZ91046.1"/>
    <property type="molecule type" value="Genomic_DNA"/>
</dbReference>
<evidence type="ECO:0000313" key="3">
    <source>
        <dbReference type="Proteomes" id="UP000019487"/>
    </source>
</evidence>
<sequence>MFRSINPRAASVRARLPPNIFTASPLHMRFNAQRHMGTALIKQAVRIRRPSIKPKNVVIKLIVAYACYEIYCRIILSPLSRIEASNHIPEEELQEEPMFLPFPGTTKELPSVPYKGTDPEFQEFIKISKDRKLVDKIRVDLVEFIRDSTTRSLVSLTTVGNEFKCRRSWLDIDFPGPPPTFVRSGIEISDDAVSWVTQPVDASLVYKIRNVLWPTALFHSSWSFMKVLATEEFRNIAGKFGVQIQTSPAQQSMDQVLARSPKLMKELNGRQKVAGDVQRPLIAKDGPPQQPVGDKAKEFGDAAAPGKPNVEDDLFHTVHKTFRDNHASFAKPIMAARLKYRNITKELKPTQNLRPRGSVKISGLVELESDKAYLVFDVTAAWDPKTRDFDTNSMHITCRRLQRKKPVPVLPSRLS</sequence>
<accession>W9C590</accession>
<proteinExistence type="predicted"/>
<dbReference type="Proteomes" id="UP000019487">
    <property type="component" value="Unassembled WGS sequence"/>
</dbReference>
<feature type="region of interest" description="Disordered" evidence="1">
    <location>
        <begin position="281"/>
        <end position="300"/>
    </location>
</feature>
<keyword evidence="3" id="KW-1185">Reference proteome</keyword>
<dbReference type="STRING" id="1432307.W9C590"/>
<gene>
    <name evidence="2" type="ORF">SBOR_8565</name>
</gene>
<evidence type="ECO:0000256" key="1">
    <source>
        <dbReference type="SAM" id="MobiDB-lite"/>
    </source>
</evidence>
<name>W9C590_SCLBF</name>
<dbReference type="AlphaFoldDB" id="W9C590"/>
<comment type="caution">
    <text evidence="2">The sequence shown here is derived from an EMBL/GenBank/DDBJ whole genome shotgun (WGS) entry which is preliminary data.</text>
</comment>
<evidence type="ECO:0000313" key="2">
    <source>
        <dbReference type="EMBL" id="ESZ91046.1"/>
    </source>
</evidence>